<evidence type="ECO:0000256" key="1">
    <source>
        <dbReference type="SAM" id="MobiDB-lite"/>
    </source>
</evidence>
<protein>
    <submittedName>
        <fullName evidence="2">Uncharacterized protein</fullName>
    </submittedName>
</protein>
<dbReference type="EMBL" id="GBRH01242069">
    <property type="protein sequence ID" value="JAD55826.1"/>
    <property type="molecule type" value="Transcribed_RNA"/>
</dbReference>
<organism evidence="2">
    <name type="scientific">Arundo donax</name>
    <name type="common">Giant reed</name>
    <name type="synonym">Donax arundinaceus</name>
    <dbReference type="NCBI Taxonomy" id="35708"/>
    <lineage>
        <taxon>Eukaryota</taxon>
        <taxon>Viridiplantae</taxon>
        <taxon>Streptophyta</taxon>
        <taxon>Embryophyta</taxon>
        <taxon>Tracheophyta</taxon>
        <taxon>Spermatophyta</taxon>
        <taxon>Magnoliopsida</taxon>
        <taxon>Liliopsida</taxon>
        <taxon>Poales</taxon>
        <taxon>Poaceae</taxon>
        <taxon>PACMAD clade</taxon>
        <taxon>Arundinoideae</taxon>
        <taxon>Arundineae</taxon>
        <taxon>Arundo</taxon>
    </lineage>
</organism>
<feature type="region of interest" description="Disordered" evidence="1">
    <location>
        <begin position="1"/>
        <end position="26"/>
    </location>
</feature>
<accession>A0A0A9AXH2</accession>
<dbReference type="AlphaFoldDB" id="A0A0A9AXH2"/>
<evidence type="ECO:0000313" key="2">
    <source>
        <dbReference type="EMBL" id="JAD55826.1"/>
    </source>
</evidence>
<reference evidence="2" key="2">
    <citation type="journal article" date="2015" name="Data Brief">
        <title>Shoot transcriptome of the giant reed, Arundo donax.</title>
        <authorList>
            <person name="Barrero R.A."/>
            <person name="Guerrero F.D."/>
            <person name="Moolhuijzen P."/>
            <person name="Goolsby J.A."/>
            <person name="Tidwell J."/>
            <person name="Bellgard S.E."/>
            <person name="Bellgard M.I."/>
        </authorList>
    </citation>
    <scope>NUCLEOTIDE SEQUENCE</scope>
    <source>
        <tissue evidence="2">Shoot tissue taken approximately 20 cm above the soil surface</tissue>
    </source>
</reference>
<proteinExistence type="predicted"/>
<sequence>MAWSKTAPPPRAAGSETGPHLPPALN</sequence>
<reference evidence="2" key="1">
    <citation type="submission" date="2014-09" db="EMBL/GenBank/DDBJ databases">
        <authorList>
            <person name="Magalhaes I.L.F."/>
            <person name="Oliveira U."/>
            <person name="Santos F.R."/>
            <person name="Vidigal T.H.D.A."/>
            <person name="Brescovit A.D."/>
            <person name="Santos A.J."/>
        </authorList>
    </citation>
    <scope>NUCLEOTIDE SEQUENCE</scope>
    <source>
        <tissue evidence="2">Shoot tissue taken approximately 20 cm above the soil surface</tissue>
    </source>
</reference>
<name>A0A0A9AXH2_ARUDO</name>